<evidence type="ECO:0000313" key="2">
    <source>
        <dbReference type="EMBL" id="MDQ8936456.1"/>
    </source>
</evidence>
<name>A0AAW8JCM6_9GAMM</name>
<dbReference type="Proteomes" id="UP001243844">
    <property type="component" value="Unassembled WGS sequence"/>
</dbReference>
<dbReference type="RefSeq" id="WP_308981724.1">
    <property type="nucleotide sequence ID" value="NZ_JAVIDL010000024.1"/>
</dbReference>
<accession>A0AAW8JCM6</accession>
<organism evidence="2 3">
    <name type="scientific">Acinetobacter rudis</name>
    <dbReference type="NCBI Taxonomy" id="632955"/>
    <lineage>
        <taxon>Bacteria</taxon>
        <taxon>Pseudomonadati</taxon>
        <taxon>Pseudomonadota</taxon>
        <taxon>Gammaproteobacteria</taxon>
        <taxon>Moraxellales</taxon>
        <taxon>Moraxellaceae</taxon>
        <taxon>Acinetobacter</taxon>
    </lineage>
</organism>
<evidence type="ECO:0008006" key="4">
    <source>
        <dbReference type="Google" id="ProtNLM"/>
    </source>
</evidence>
<gene>
    <name evidence="2" type="ORF">RFH47_12085</name>
</gene>
<proteinExistence type="predicted"/>
<comment type="caution">
    <text evidence="2">The sequence shown here is derived from an EMBL/GenBank/DDBJ whole genome shotgun (WGS) entry which is preliminary data.</text>
</comment>
<feature type="chain" id="PRO_5043499595" description="Pilus assembly protein FilF" evidence="1">
    <location>
        <begin position="22"/>
        <end position="634"/>
    </location>
</feature>
<protein>
    <recommendedName>
        <fullName evidence="4">Pilus assembly protein FilF</fullName>
    </recommendedName>
</protein>
<dbReference type="AlphaFoldDB" id="A0AAW8JCM6"/>
<sequence>MQKKRLIQSMLALGLVTLLNACGGDSASISEQPDPELVNYTNGCSDYDQRCQNFVVDYPIAGLDFECQKDTVNHFMTEIDKNVAIGGCRRGDTVKFAIQTPAAQAKILLGNVDLSKINPNYVSGQPTQIGLMHIAAAMTGKDLVNSNQTDDTFRVMVALVRMFQALGIDQDANQIGDVQPITLDSAVKKKLSELTASVGVNDFLDGSYVTKLRPWVDVEQIDEAQAEAVALQLMNLAKVNVYSATMVPYKFGTVDIGGFFGTGGGGKDALANLYLINTRDGHTLGYTVQWTGVPKLPDQKIDVTFKRLWLISQYAPEKLTAAAQLDWVHPFSNKITQALRFTQPNKPADYLRLYQGQFVNSNTVPGNAFVYKRSTGDNNPPQDPKVYGAWDQSFNGERFSGQLDIFKTNPATFLDRRVFKSEAKVKSGEEYIFPLYANLIFSFDGDKTRQPIKVGIVIDENGDIRSNRTADSLSSQQCPNIDPQTYRDDYGVQQYRIGTTGAANYDKTDKSLTLRVILSDPSFAPLDGALLGLNETFVLAGEGTQAVGFTSGGIRINLQNLLVNSNVNRGITIRGWGKYGPIDATWGNMYATMQKVYNDSNPNQTTNEQKELVKNMGGSLDIELAPCYTIKKKR</sequence>
<evidence type="ECO:0000313" key="3">
    <source>
        <dbReference type="Proteomes" id="UP001243844"/>
    </source>
</evidence>
<keyword evidence="1" id="KW-0732">Signal</keyword>
<feature type="signal peptide" evidence="1">
    <location>
        <begin position="1"/>
        <end position="21"/>
    </location>
</feature>
<evidence type="ECO:0000256" key="1">
    <source>
        <dbReference type="SAM" id="SignalP"/>
    </source>
</evidence>
<reference evidence="2" key="1">
    <citation type="submission" date="2023-08" db="EMBL/GenBank/DDBJ databases">
        <title>Emergence of clinically-relevant ST2 carbapenem-resistant Acinetobacter baumannii strains in hospital sewages in Zhejiang, East of China.</title>
        <authorList>
            <person name="Kaichao C."/>
            <person name="Zhang R."/>
        </authorList>
    </citation>
    <scope>NUCLEOTIDE SEQUENCE</scope>
    <source>
        <strain evidence="2">M-RB-37</strain>
    </source>
</reference>
<dbReference type="EMBL" id="JAVIDL010000024">
    <property type="protein sequence ID" value="MDQ8936456.1"/>
    <property type="molecule type" value="Genomic_DNA"/>
</dbReference>